<keyword evidence="3" id="KW-1185">Reference proteome</keyword>
<dbReference type="Proteomes" id="UP001152795">
    <property type="component" value="Unassembled WGS sequence"/>
</dbReference>
<sequence>MYGYLKARPTKRDVFCEEQHQIARKSASSLPVDPQSTGYLSWEGISYFFGRLWTNGLYGSTTSPPSNKKLVETQVDSDLIKEQKRKDLLGLLGAMENTMEYTVTAYDTLPKIALKFDATPSQLSRLNKLAIRTLYPGQVLRVPCSKPAEPCAECSEAAKVQTGAPQSMTMDQRGDEMGKIPVAKRVSFDDIDEDVLETFIKVKSKYITDGQGVVKGFLLITPHAMIFHPDVSEILVVDRGSEYYKVHFKMKSVCSAGMFDDIASMVVHEALPPGHFFLDKPLMQWLGDPSTKPLEEIKEEDSSSTLHLSTDPSISQEQSMESLSETTESLQERAPACTLDTVAMDIPSGNLKETDTLQTSAQGSSLAVDTTNGVLKDISQAGEQDLENKELQSSAEEINVEHDLQDKSVASSNEIDLSLTTDSLEQDLENSEHKSLNEMSIEPESATENSVEMCSDQAEKNSVETSNDPISSEVICNDDVILSSSQCSCLTDNVAIPDENEQLTNTDPSLQMYSTPKLAPYQDVGGEHVIEMDKDDYREGISRDSGIHESEDDVHEDTDDQSWIDRHDGALSGKNIVPRPSAHYEDMPKYLCVRIKKSCWREYRPTCCRYAHEAIQQATDERREFWFSIPSDRLLEVYGFFLEWCPAIHEGDTDDDDKSEDEFVDSLDSDYSVITMPKENEESFELVDNFFSSSPGKENVQNNRRDRKRSRGREKKKKKKSEAKEPERRTTSWSVCSMEEPIMPEVVGKSEILTDAHILEVC</sequence>
<evidence type="ECO:0000313" key="2">
    <source>
        <dbReference type="EMBL" id="CAB3978079.1"/>
    </source>
</evidence>
<organism evidence="2 3">
    <name type="scientific">Paramuricea clavata</name>
    <name type="common">Red gorgonian</name>
    <name type="synonym">Violescent sea-whip</name>
    <dbReference type="NCBI Taxonomy" id="317549"/>
    <lineage>
        <taxon>Eukaryota</taxon>
        <taxon>Metazoa</taxon>
        <taxon>Cnidaria</taxon>
        <taxon>Anthozoa</taxon>
        <taxon>Octocorallia</taxon>
        <taxon>Malacalcyonacea</taxon>
        <taxon>Plexauridae</taxon>
        <taxon>Paramuricea</taxon>
    </lineage>
</organism>
<dbReference type="InterPro" id="IPR018392">
    <property type="entry name" value="LysM"/>
</dbReference>
<feature type="compositionally biased region" description="Basic residues" evidence="1">
    <location>
        <begin position="705"/>
        <end position="721"/>
    </location>
</feature>
<feature type="compositionally biased region" description="Acidic residues" evidence="1">
    <location>
        <begin position="550"/>
        <end position="560"/>
    </location>
</feature>
<accession>A0A7D9D7Q0</accession>
<dbReference type="CDD" id="cd00118">
    <property type="entry name" value="LysM"/>
    <property type="match status" value="1"/>
</dbReference>
<evidence type="ECO:0000313" key="3">
    <source>
        <dbReference type="Proteomes" id="UP001152795"/>
    </source>
</evidence>
<feature type="region of interest" description="Disordered" evidence="1">
    <location>
        <begin position="540"/>
        <end position="560"/>
    </location>
</feature>
<feature type="region of interest" description="Disordered" evidence="1">
    <location>
        <begin position="420"/>
        <end position="468"/>
    </location>
</feature>
<dbReference type="AlphaFoldDB" id="A0A7D9D7Q0"/>
<dbReference type="PROSITE" id="PS51782">
    <property type="entry name" value="LYSM"/>
    <property type="match status" value="1"/>
</dbReference>
<feature type="region of interest" description="Disordered" evidence="1">
    <location>
        <begin position="690"/>
        <end position="738"/>
    </location>
</feature>
<protein>
    <submittedName>
        <fullName evidence="2">Uncharacterized protein</fullName>
    </submittedName>
</protein>
<dbReference type="EMBL" id="CACRXK020000087">
    <property type="protein sequence ID" value="CAB3978079.1"/>
    <property type="molecule type" value="Genomic_DNA"/>
</dbReference>
<dbReference type="SMART" id="SM00257">
    <property type="entry name" value="LysM"/>
    <property type="match status" value="1"/>
</dbReference>
<feature type="compositionally biased region" description="Polar residues" evidence="1">
    <location>
        <begin position="303"/>
        <end position="314"/>
    </location>
</feature>
<reference evidence="2" key="1">
    <citation type="submission" date="2020-04" db="EMBL/GenBank/DDBJ databases">
        <authorList>
            <person name="Alioto T."/>
            <person name="Alioto T."/>
            <person name="Gomez Garrido J."/>
        </authorList>
    </citation>
    <scope>NUCLEOTIDE SEQUENCE</scope>
    <source>
        <strain evidence="2">A484AB</strain>
    </source>
</reference>
<comment type="caution">
    <text evidence="2">The sequence shown here is derived from an EMBL/GenBank/DDBJ whole genome shotgun (WGS) entry which is preliminary data.</text>
</comment>
<gene>
    <name evidence="2" type="ORF">PACLA_8A024158</name>
</gene>
<dbReference type="Gene3D" id="3.10.350.10">
    <property type="entry name" value="LysM domain"/>
    <property type="match status" value="1"/>
</dbReference>
<feature type="compositionally biased region" description="Basic and acidic residues" evidence="1">
    <location>
        <begin position="540"/>
        <end position="549"/>
    </location>
</feature>
<evidence type="ECO:0000256" key="1">
    <source>
        <dbReference type="SAM" id="MobiDB-lite"/>
    </source>
</evidence>
<dbReference type="InterPro" id="IPR036779">
    <property type="entry name" value="LysM_dom_sf"/>
</dbReference>
<feature type="region of interest" description="Disordered" evidence="1">
    <location>
        <begin position="296"/>
        <end position="330"/>
    </location>
</feature>
<proteinExistence type="predicted"/>
<dbReference type="Pfam" id="PF01476">
    <property type="entry name" value="LysM"/>
    <property type="match status" value="1"/>
</dbReference>
<feature type="compositionally biased region" description="Polar residues" evidence="1">
    <location>
        <begin position="690"/>
        <end position="702"/>
    </location>
</feature>
<dbReference type="OrthoDB" id="26679at2759"/>
<dbReference type="SUPFAM" id="SSF54106">
    <property type="entry name" value="LysM domain"/>
    <property type="match status" value="1"/>
</dbReference>
<name>A0A7D9D7Q0_PARCT</name>
<feature type="compositionally biased region" description="Low complexity" evidence="1">
    <location>
        <begin position="315"/>
        <end position="329"/>
    </location>
</feature>